<dbReference type="Proteomes" id="UP000238823">
    <property type="component" value="Unassembled WGS sequence"/>
</dbReference>
<evidence type="ECO:0000313" key="3">
    <source>
        <dbReference type="Proteomes" id="UP000238823"/>
    </source>
</evidence>
<evidence type="ECO:0000313" key="2">
    <source>
        <dbReference type="EMBL" id="PRQ08171.1"/>
    </source>
</evidence>
<reference evidence="2 3" key="1">
    <citation type="submission" date="2018-03" db="EMBL/GenBank/DDBJ databases">
        <title>Draft Genome Sequences of the Obligatory Marine Myxobacteria Enhygromyxa salina SWB007.</title>
        <authorList>
            <person name="Poehlein A."/>
            <person name="Moghaddam J.A."/>
            <person name="Harms H."/>
            <person name="Alanjari M."/>
            <person name="Koenig G.M."/>
            <person name="Daniel R."/>
            <person name="Schaeberle T.F."/>
        </authorList>
    </citation>
    <scope>NUCLEOTIDE SEQUENCE [LARGE SCALE GENOMIC DNA]</scope>
    <source>
        <strain evidence="2 3">SWB007</strain>
    </source>
</reference>
<dbReference type="AlphaFoldDB" id="A0A2S9YST4"/>
<organism evidence="2 3">
    <name type="scientific">Enhygromyxa salina</name>
    <dbReference type="NCBI Taxonomy" id="215803"/>
    <lineage>
        <taxon>Bacteria</taxon>
        <taxon>Pseudomonadati</taxon>
        <taxon>Myxococcota</taxon>
        <taxon>Polyangia</taxon>
        <taxon>Nannocystales</taxon>
        <taxon>Nannocystaceae</taxon>
        <taxon>Enhygromyxa</taxon>
    </lineage>
</organism>
<feature type="region of interest" description="Disordered" evidence="1">
    <location>
        <begin position="1"/>
        <end position="20"/>
    </location>
</feature>
<protein>
    <submittedName>
        <fullName evidence="2">Uncharacterized protein</fullName>
    </submittedName>
</protein>
<sequence>MTRTTSAEAAEGPCQSCTNPQLARPMAVSGQYGCGRMMYSTFETSSTMG</sequence>
<proteinExistence type="predicted"/>
<dbReference type="EMBL" id="PVNL01000044">
    <property type="protein sequence ID" value="PRQ08171.1"/>
    <property type="molecule type" value="Genomic_DNA"/>
</dbReference>
<gene>
    <name evidence="2" type="ORF">ENSA7_21430</name>
</gene>
<dbReference type="RefSeq" id="WP_181233620.1">
    <property type="nucleotide sequence ID" value="NZ_PVNL01000044.1"/>
</dbReference>
<name>A0A2S9YST4_9BACT</name>
<comment type="caution">
    <text evidence="2">The sequence shown here is derived from an EMBL/GenBank/DDBJ whole genome shotgun (WGS) entry which is preliminary data.</text>
</comment>
<evidence type="ECO:0000256" key="1">
    <source>
        <dbReference type="SAM" id="MobiDB-lite"/>
    </source>
</evidence>
<accession>A0A2S9YST4</accession>